<name>A0AAD7DXF3_MYCRO</name>
<protein>
    <submittedName>
        <fullName evidence="2">Uncharacterized protein</fullName>
    </submittedName>
</protein>
<dbReference type="Proteomes" id="UP001221757">
    <property type="component" value="Unassembled WGS sequence"/>
</dbReference>
<comment type="caution">
    <text evidence="2">The sequence shown here is derived from an EMBL/GenBank/DDBJ whole genome shotgun (WGS) entry which is preliminary data.</text>
</comment>
<feature type="region of interest" description="Disordered" evidence="1">
    <location>
        <begin position="1"/>
        <end position="21"/>
    </location>
</feature>
<keyword evidence="3" id="KW-1185">Reference proteome</keyword>
<evidence type="ECO:0000313" key="3">
    <source>
        <dbReference type="Proteomes" id="UP001221757"/>
    </source>
</evidence>
<gene>
    <name evidence="2" type="ORF">B0H17DRAFT_1128907</name>
</gene>
<dbReference type="AlphaFoldDB" id="A0AAD7DXF3"/>
<sequence length="220" mass="24262">MRVQQSPDISPPHRVSPKLQRHLTDPVSNLNSLSSGRSGAGMAWFLGAFNWMGTYALHLQEATAYLASTRNPRGCILYAVPGIEFVRLEPRTSPFEPEAALGSSIDIDSAGLGAHKRKSSNVSQVRFAPGPPSFSEFASSRTCACGLHTPNETAGRAWCHSFSIPLPTTRKPRLRRISIPDKIKDVMQERSRTREEGKGIMAMPCRDRRGPGRCLYENTI</sequence>
<evidence type="ECO:0000313" key="2">
    <source>
        <dbReference type="EMBL" id="KAJ7700500.1"/>
    </source>
</evidence>
<dbReference type="EMBL" id="JARKIE010000020">
    <property type="protein sequence ID" value="KAJ7700500.1"/>
    <property type="molecule type" value="Genomic_DNA"/>
</dbReference>
<organism evidence="2 3">
    <name type="scientific">Mycena rosella</name>
    <name type="common">Pink bonnet</name>
    <name type="synonym">Agaricus rosellus</name>
    <dbReference type="NCBI Taxonomy" id="1033263"/>
    <lineage>
        <taxon>Eukaryota</taxon>
        <taxon>Fungi</taxon>
        <taxon>Dikarya</taxon>
        <taxon>Basidiomycota</taxon>
        <taxon>Agaricomycotina</taxon>
        <taxon>Agaricomycetes</taxon>
        <taxon>Agaricomycetidae</taxon>
        <taxon>Agaricales</taxon>
        <taxon>Marasmiineae</taxon>
        <taxon>Mycenaceae</taxon>
        <taxon>Mycena</taxon>
    </lineage>
</organism>
<proteinExistence type="predicted"/>
<reference evidence="2" key="1">
    <citation type="submission" date="2023-03" db="EMBL/GenBank/DDBJ databases">
        <title>Massive genome expansion in bonnet fungi (Mycena s.s.) driven by repeated elements and novel gene families across ecological guilds.</title>
        <authorList>
            <consortium name="Lawrence Berkeley National Laboratory"/>
            <person name="Harder C.B."/>
            <person name="Miyauchi S."/>
            <person name="Viragh M."/>
            <person name="Kuo A."/>
            <person name="Thoen E."/>
            <person name="Andreopoulos B."/>
            <person name="Lu D."/>
            <person name="Skrede I."/>
            <person name="Drula E."/>
            <person name="Henrissat B."/>
            <person name="Morin E."/>
            <person name="Kohler A."/>
            <person name="Barry K."/>
            <person name="LaButti K."/>
            <person name="Morin E."/>
            <person name="Salamov A."/>
            <person name="Lipzen A."/>
            <person name="Mereny Z."/>
            <person name="Hegedus B."/>
            <person name="Baldrian P."/>
            <person name="Stursova M."/>
            <person name="Weitz H."/>
            <person name="Taylor A."/>
            <person name="Grigoriev I.V."/>
            <person name="Nagy L.G."/>
            <person name="Martin F."/>
            <person name="Kauserud H."/>
        </authorList>
    </citation>
    <scope>NUCLEOTIDE SEQUENCE</scope>
    <source>
        <strain evidence="2">CBHHK067</strain>
    </source>
</reference>
<evidence type="ECO:0000256" key="1">
    <source>
        <dbReference type="SAM" id="MobiDB-lite"/>
    </source>
</evidence>
<accession>A0AAD7DXF3</accession>